<protein>
    <submittedName>
        <fullName evidence="2">Uncharacterized protein</fullName>
    </submittedName>
</protein>
<comment type="caution">
    <text evidence="2">The sequence shown here is derived from an EMBL/GenBank/DDBJ whole genome shotgun (WGS) entry which is preliminary data.</text>
</comment>
<feature type="chain" id="PRO_5046813628" evidence="1">
    <location>
        <begin position="27"/>
        <end position="70"/>
    </location>
</feature>
<evidence type="ECO:0000256" key="1">
    <source>
        <dbReference type="SAM" id="SignalP"/>
    </source>
</evidence>
<keyword evidence="1" id="KW-0732">Signal</keyword>
<reference evidence="2 3" key="1">
    <citation type="submission" date="2017-04" db="EMBL/GenBank/DDBJ databases">
        <title>In vitro and in silico characterization of Lactobacillus paraplantarum D2-1, a starter culture for soymilk fermentation.</title>
        <authorList>
            <person name="Endo A."/>
            <person name="Sasaki F."/>
            <person name="Maeno S."/>
            <person name="Kanesaki Y."/>
            <person name="Kubota E."/>
            <person name="Torres G.A."/>
            <person name="Tomita S."/>
            <person name="Nakagawa J."/>
        </authorList>
    </citation>
    <scope>NUCLEOTIDE SEQUENCE [LARGE SCALE GENOMIC DNA]</scope>
    <source>
        <strain evidence="2 3">D2-1</strain>
    </source>
</reference>
<name>A0ABQ0NF16_9LACO</name>
<gene>
    <name evidence="2" type="ORF">LPPLD21_03239</name>
</gene>
<proteinExistence type="predicted"/>
<organism evidence="2 3">
    <name type="scientific">Lactiplantibacillus paraplantarum</name>
    <dbReference type="NCBI Taxonomy" id="60520"/>
    <lineage>
        <taxon>Bacteria</taxon>
        <taxon>Bacillati</taxon>
        <taxon>Bacillota</taxon>
        <taxon>Bacilli</taxon>
        <taxon>Lactobacillales</taxon>
        <taxon>Lactobacillaceae</taxon>
        <taxon>Lactiplantibacillus</taxon>
    </lineage>
</organism>
<evidence type="ECO:0000313" key="2">
    <source>
        <dbReference type="EMBL" id="GBF03668.1"/>
    </source>
</evidence>
<sequence length="70" mass="7580">MNVFKKLSLILFTGLLVFGFTENALAEAAKADTIKSESITFKGGCPVMRMPLEVGAGSGYYGADWQDMLK</sequence>
<accession>A0ABQ0NF16</accession>
<dbReference type="RefSeq" id="WP_103127302.1">
    <property type="nucleotide sequence ID" value="NZ_BDOR01000042.1"/>
</dbReference>
<dbReference type="Proteomes" id="UP000236162">
    <property type="component" value="Unassembled WGS sequence"/>
</dbReference>
<evidence type="ECO:0000313" key="3">
    <source>
        <dbReference type="Proteomes" id="UP000236162"/>
    </source>
</evidence>
<dbReference type="EMBL" id="BDOR01000042">
    <property type="protein sequence ID" value="GBF03668.1"/>
    <property type="molecule type" value="Genomic_DNA"/>
</dbReference>
<keyword evidence="3" id="KW-1185">Reference proteome</keyword>
<feature type="signal peptide" evidence="1">
    <location>
        <begin position="1"/>
        <end position="26"/>
    </location>
</feature>